<feature type="chain" id="PRO_5015457953" description="SCP domain-containing protein" evidence="1">
    <location>
        <begin position="22"/>
        <end position="174"/>
    </location>
</feature>
<evidence type="ECO:0000259" key="2">
    <source>
        <dbReference type="Pfam" id="PF00188"/>
    </source>
</evidence>
<dbReference type="InterPro" id="IPR014044">
    <property type="entry name" value="CAP_dom"/>
</dbReference>
<dbReference type="CDD" id="cd05379">
    <property type="entry name" value="CAP_bacterial"/>
    <property type="match status" value="1"/>
</dbReference>
<evidence type="ECO:0000313" key="4">
    <source>
        <dbReference type="Proteomes" id="UP000245699"/>
    </source>
</evidence>
<dbReference type="Proteomes" id="UP000245699">
    <property type="component" value="Unassembled WGS sequence"/>
</dbReference>
<organism evidence="3 4">
    <name type="scientific">Furculomyces boomerangus</name>
    <dbReference type="NCBI Taxonomy" id="61424"/>
    <lineage>
        <taxon>Eukaryota</taxon>
        <taxon>Fungi</taxon>
        <taxon>Fungi incertae sedis</taxon>
        <taxon>Zoopagomycota</taxon>
        <taxon>Kickxellomycotina</taxon>
        <taxon>Harpellomycetes</taxon>
        <taxon>Harpellales</taxon>
        <taxon>Harpellaceae</taxon>
        <taxon>Furculomyces</taxon>
    </lineage>
</organism>
<feature type="domain" description="SCP" evidence="2">
    <location>
        <begin position="64"/>
        <end position="166"/>
    </location>
</feature>
<dbReference type="STRING" id="61424.A0A2T9YD49"/>
<dbReference type="SUPFAM" id="SSF55797">
    <property type="entry name" value="PR-1-like"/>
    <property type="match status" value="1"/>
</dbReference>
<dbReference type="Gene3D" id="3.40.33.10">
    <property type="entry name" value="CAP"/>
    <property type="match status" value="1"/>
</dbReference>
<dbReference type="PANTHER" id="PTHR31157">
    <property type="entry name" value="SCP DOMAIN-CONTAINING PROTEIN"/>
    <property type="match status" value="1"/>
</dbReference>
<dbReference type="PANTHER" id="PTHR31157:SF1">
    <property type="entry name" value="SCP DOMAIN-CONTAINING PROTEIN"/>
    <property type="match status" value="1"/>
</dbReference>
<evidence type="ECO:0000313" key="3">
    <source>
        <dbReference type="EMBL" id="PVU90229.1"/>
    </source>
</evidence>
<gene>
    <name evidence="3" type="ORF">BB559_004726</name>
</gene>
<reference evidence="3 4" key="1">
    <citation type="journal article" date="2018" name="MBio">
        <title>Comparative Genomics Reveals the Core Gene Toolbox for the Fungus-Insect Symbiosis.</title>
        <authorList>
            <person name="Wang Y."/>
            <person name="Stata M."/>
            <person name="Wang W."/>
            <person name="Stajich J.E."/>
            <person name="White M.M."/>
            <person name="Moncalvo J.M."/>
        </authorList>
    </citation>
    <scope>NUCLEOTIDE SEQUENCE [LARGE SCALE GENOMIC DNA]</scope>
    <source>
        <strain evidence="3 4">AUS-77-4</strain>
    </source>
</reference>
<feature type="signal peptide" evidence="1">
    <location>
        <begin position="1"/>
        <end position="21"/>
    </location>
</feature>
<dbReference type="InterPro" id="IPR035940">
    <property type="entry name" value="CAP_sf"/>
</dbReference>
<dbReference type="EMBL" id="MBFT01000492">
    <property type="protein sequence ID" value="PVU90229.1"/>
    <property type="molecule type" value="Genomic_DNA"/>
</dbReference>
<evidence type="ECO:0000256" key="1">
    <source>
        <dbReference type="SAM" id="SignalP"/>
    </source>
</evidence>
<protein>
    <recommendedName>
        <fullName evidence="2">SCP domain-containing protein</fullName>
    </recommendedName>
</protein>
<accession>A0A2T9YD49</accession>
<keyword evidence="1" id="KW-0732">Signal</keyword>
<comment type="caution">
    <text evidence="3">The sequence shown here is derived from an EMBL/GenBank/DDBJ whole genome shotgun (WGS) entry which is preliminary data.</text>
</comment>
<dbReference type="OrthoDB" id="568194at2759"/>
<dbReference type="Pfam" id="PF00188">
    <property type="entry name" value="CAP"/>
    <property type="match status" value="1"/>
</dbReference>
<keyword evidence="4" id="KW-1185">Reference proteome</keyword>
<sequence length="174" mass="19031">MFFKNLLVLLAALYATNVVLAGVVYITKTQAPVFVQVTKVRTVYAPKPTPVQPPIDPNTSLMFSLVNNLRAQNGLSPFYLDNSLMGVSQAQATYMASIGQMTHDSPYPDLQSRFAASGATCNGCAENVAWGLNDVQSAFNAWVNSPEHLANMLGNYRSMGWAVVNKYWAQDFNA</sequence>
<name>A0A2T9YD49_9FUNG</name>
<proteinExistence type="predicted"/>
<dbReference type="AlphaFoldDB" id="A0A2T9YD49"/>